<gene>
    <name evidence="2" type="ORF">FF38_04394</name>
</gene>
<proteinExistence type="predicted"/>
<keyword evidence="1" id="KW-0732">Signal</keyword>
<evidence type="ECO:0000313" key="3">
    <source>
        <dbReference type="Proteomes" id="UP000037069"/>
    </source>
</evidence>
<dbReference type="EMBL" id="JRES01000819">
    <property type="protein sequence ID" value="KNC28142.1"/>
    <property type="molecule type" value="Genomic_DNA"/>
</dbReference>
<feature type="chain" id="PRO_5005536008" evidence="1">
    <location>
        <begin position="21"/>
        <end position="100"/>
    </location>
</feature>
<evidence type="ECO:0000256" key="1">
    <source>
        <dbReference type="SAM" id="SignalP"/>
    </source>
</evidence>
<reference evidence="2 3" key="1">
    <citation type="journal article" date="2015" name="Nat. Commun.">
        <title>Lucilia cuprina genome unlocks parasitic fly biology to underpin future interventions.</title>
        <authorList>
            <person name="Anstead C.A."/>
            <person name="Korhonen P.K."/>
            <person name="Young N.D."/>
            <person name="Hall R.S."/>
            <person name="Jex A.R."/>
            <person name="Murali S.C."/>
            <person name="Hughes D.S."/>
            <person name="Lee S.F."/>
            <person name="Perry T."/>
            <person name="Stroehlein A.J."/>
            <person name="Ansell B.R."/>
            <person name="Breugelmans B."/>
            <person name="Hofmann A."/>
            <person name="Qu J."/>
            <person name="Dugan S."/>
            <person name="Lee S.L."/>
            <person name="Chao H."/>
            <person name="Dinh H."/>
            <person name="Han Y."/>
            <person name="Doddapaneni H.V."/>
            <person name="Worley K.C."/>
            <person name="Muzny D.M."/>
            <person name="Ioannidis P."/>
            <person name="Waterhouse R.M."/>
            <person name="Zdobnov E.M."/>
            <person name="James P.J."/>
            <person name="Bagnall N.H."/>
            <person name="Kotze A.C."/>
            <person name="Gibbs R.A."/>
            <person name="Richards S."/>
            <person name="Batterham P."/>
            <person name="Gasser R.B."/>
        </authorList>
    </citation>
    <scope>NUCLEOTIDE SEQUENCE [LARGE SCALE GENOMIC DNA]</scope>
    <source>
        <strain evidence="2 3">LS</strain>
        <tissue evidence="2">Full body</tissue>
    </source>
</reference>
<sequence length="100" mass="10361">MKILKISLLVLLLLIGDAVCGKLKLVAFKGPHAGFVGLKVRTPKLLGFKKHGLGFGHGLGGFGGHGHKGFGGGGFHSSGYEHHEYHHSGGSFGGGGWFGK</sequence>
<evidence type="ECO:0000313" key="2">
    <source>
        <dbReference type="EMBL" id="KNC28142.1"/>
    </source>
</evidence>
<dbReference type="AlphaFoldDB" id="A0A0L0C7B4"/>
<comment type="caution">
    <text evidence="2">The sequence shown here is derived from an EMBL/GenBank/DDBJ whole genome shotgun (WGS) entry which is preliminary data.</text>
</comment>
<protein>
    <submittedName>
        <fullName evidence="2">Uncharacterized protein</fullName>
    </submittedName>
</protein>
<dbReference type="Proteomes" id="UP000037069">
    <property type="component" value="Unassembled WGS sequence"/>
</dbReference>
<organism evidence="2 3">
    <name type="scientific">Lucilia cuprina</name>
    <name type="common">Green bottle fly</name>
    <name type="synonym">Australian sheep blowfly</name>
    <dbReference type="NCBI Taxonomy" id="7375"/>
    <lineage>
        <taxon>Eukaryota</taxon>
        <taxon>Metazoa</taxon>
        <taxon>Ecdysozoa</taxon>
        <taxon>Arthropoda</taxon>
        <taxon>Hexapoda</taxon>
        <taxon>Insecta</taxon>
        <taxon>Pterygota</taxon>
        <taxon>Neoptera</taxon>
        <taxon>Endopterygota</taxon>
        <taxon>Diptera</taxon>
        <taxon>Brachycera</taxon>
        <taxon>Muscomorpha</taxon>
        <taxon>Oestroidea</taxon>
        <taxon>Calliphoridae</taxon>
        <taxon>Luciliinae</taxon>
        <taxon>Lucilia</taxon>
    </lineage>
</organism>
<keyword evidence="3" id="KW-1185">Reference proteome</keyword>
<feature type="signal peptide" evidence="1">
    <location>
        <begin position="1"/>
        <end position="20"/>
    </location>
</feature>
<accession>A0A0L0C7B4</accession>
<name>A0A0L0C7B4_LUCCU</name>